<comment type="caution">
    <text evidence="5">The sequence shown here is derived from an EMBL/GenBank/DDBJ whole genome shotgun (WGS) entry which is preliminary data.</text>
</comment>
<evidence type="ECO:0000256" key="3">
    <source>
        <dbReference type="ARBA" id="ARBA00022845"/>
    </source>
</evidence>
<evidence type="ECO:0000256" key="2">
    <source>
        <dbReference type="ARBA" id="ARBA00022795"/>
    </source>
</evidence>
<dbReference type="NCBIfam" id="NF009793">
    <property type="entry name" value="PRK13285.1-1"/>
    <property type="match status" value="1"/>
</dbReference>
<keyword evidence="5" id="KW-0282">Flagellum</keyword>
<comment type="subcellular location">
    <subcellularLocation>
        <location evidence="4">Cytoplasm</location>
    </subcellularLocation>
</comment>
<keyword evidence="1 4" id="KW-0963">Cytoplasm</keyword>
<dbReference type="PANTHER" id="PTHR39190">
    <property type="entry name" value="FLAGELLAR ASSEMBLY FACTOR FLIW"/>
    <property type="match status" value="1"/>
</dbReference>
<evidence type="ECO:0000256" key="4">
    <source>
        <dbReference type="HAMAP-Rule" id="MF_01185"/>
    </source>
</evidence>
<comment type="subunit">
    <text evidence="4">Interacts with translational regulator CsrA and flagellin(s).</text>
</comment>
<dbReference type="RefSeq" id="WP_190859760.1">
    <property type="nucleotide sequence ID" value="NZ_JACXIY010000009.1"/>
</dbReference>
<dbReference type="AlphaFoldDB" id="A0A927H5D3"/>
<keyword evidence="4" id="KW-0143">Chaperone</keyword>
<keyword evidence="6" id="KW-1185">Reference proteome</keyword>
<organism evidence="5 6">
    <name type="scientific">Paenibacillus arenilitoris</name>
    <dbReference type="NCBI Taxonomy" id="2772299"/>
    <lineage>
        <taxon>Bacteria</taxon>
        <taxon>Bacillati</taxon>
        <taxon>Bacillota</taxon>
        <taxon>Bacilli</taxon>
        <taxon>Bacillales</taxon>
        <taxon>Paenibacillaceae</taxon>
        <taxon>Paenibacillus</taxon>
    </lineage>
</organism>
<reference evidence="5" key="1">
    <citation type="submission" date="2020-09" db="EMBL/GenBank/DDBJ databases">
        <title>A novel bacterium of genus Paenibacillus, isolated from South China Sea.</title>
        <authorList>
            <person name="Huang H."/>
            <person name="Mo K."/>
            <person name="Hu Y."/>
        </authorList>
    </citation>
    <scope>NUCLEOTIDE SEQUENCE</scope>
    <source>
        <strain evidence="5">IB182493</strain>
    </source>
</reference>
<comment type="similarity">
    <text evidence="4">Belongs to the FliW family.</text>
</comment>
<accession>A0A927H5D3</accession>
<protein>
    <recommendedName>
        <fullName evidence="4">Flagellar assembly factor FliW</fullName>
    </recommendedName>
</protein>
<dbReference type="Gene3D" id="2.30.290.10">
    <property type="entry name" value="BH3618-like"/>
    <property type="match status" value="1"/>
</dbReference>
<comment type="function">
    <text evidence="4">Acts as an anti-CsrA protein, binds CsrA and prevents it from repressing translation of its target genes, one of which is flagellin. Binds to flagellin and participates in the assembly of the flagellum.</text>
</comment>
<dbReference type="Proteomes" id="UP000632125">
    <property type="component" value="Unassembled WGS sequence"/>
</dbReference>
<dbReference type="GO" id="GO:0005737">
    <property type="term" value="C:cytoplasm"/>
    <property type="evidence" value="ECO:0007669"/>
    <property type="project" value="UniProtKB-SubCell"/>
</dbReference>
<dbReference type="Pfam" id="PF02623">
    <property type="entry name" value="FliW"/>
    <property type="match status" value="1"/>
</dbReference>
<dbReference type="PANTHER" id="PTHR39190:SF1">
    <property type="entry name" value="FLAGELLAR ASSEMBLY FACTOR FLIW"/>
    <property type="match status" value="1"/>
</dbReference>
<dbReference type="GO" id="GO:0044780">
    <property type="term" value="P:bacterial-type flagellum assembly"/>
    <property type="evidence" value="ECO:0007669"/>
    <property type="project" value="UniProtKB-UniRule"/>
</dbReference>
<keyword evidence="5" id="KW-0966">Cell projection</keyword>
<dbReference type="GO" id="GO:0006417">
    <property type="term" value="P:regulation of translation"/>
    <property type="evidence" value="ECO:0007669"/>
    <property type="project" value="UniProtKB-KW"/>
</dbReference>
<evidence type="ECO:0000313" key="5">
    <source>
        <dbReference type="EMBL" id="MBD2868413.1"/>
    </source>
</evidence>
<evidence type="ECO:0000313" key="6">
    <source>
        <dbReference type="Proteomes" id="UP000632125"/>
    </source>
</evidence>
<dbReference type="InterPro" id="IPR024046">
    <property type="entry name" value="Flagellar_assmbl_FliW_dom_sf"/>
</dbReference>
<dbReference type="HAMAP" id="MF_01185">
    <property type="entry name" value="FliW"/>
    <property type="match status" value="1"/>
</dbReference>
<dbReference type="SUPFAM" id="SSF141457">
    <property type="entry name" value="BH3618-like"/>
    <property type="match status" value="1"/>
</dbReference>
<keyword evidence="3 4" id="KW-0810">Translation regulation</keyword>
<dbReference type="InterPro" id="IPR003775">
    <property type="entry name" value="Flagellar_assembly_factor_FliW"/>
</dbReference>
<gene>
    <name evidence="4" type="primary">fliW</name>
    <name evidence="5" type="ORF">IDH41_07485</name>
</gene>
<name>A0A927H5D3_9BACL</name>
<keyword evidence="5" id="KW-0969">Cilium</keyword>
<sequence length="128" mass="14489">MDSSVFYFEQGIPGFEHLHQFAFADLEVSPPMKLMQSVEDMEISLIVVSPFFIYPEYEWILSEAAKEELQIQSEQEVEIWTVLTVPVDPAAATINLMAPIVLNANKKTGKQVILHDSTYSSKSPINRI</sequence>
<dbReference type="EMBL" id="JACXIY010000009">
    <property type="protein sequence ID" value="MBD2868413.1"/>
    <property type="molecule type" value="Genomic_DNA"/>
</dbReference>
<evidence type="ECO:0000256" key="1">
    <source>
        <dbReference type="ARBA" id="ARBA00022490"/>
    </source>
</evidence>
<proteinExistence type="inferred from homology"/>
<keyword evidence="2 4" id="KW-1005">Bacterial flagellum biogenesis</keyword>